<dbReference type="OrthoDB" id="406844at2759"/>
<dbReference type="InterPro" id="IPR002921">
    <property type="entry name" value="Fungal_lipase-type"/>
</dbReference>
<dbReference type="GO" id="GO:0016787">
    <property type="term" value="F:hydrolase activity"/>
    <property type="evidence" value="ECO:0007669"/>
    <property type="project" value="UniProtKB-KW"/>
</dbReference>
<reference evidence="2 3" key="1">
    <citation type="journal article" date="2016" name="Mol. Biol. Evol.">
        <title>Comparative Genomics of Early-Diverging Mushroom-Forming Fungi Provides Insights into the Origins of Lignocellulose Decay Capabilities.</title>
        <authorList>
            <person name="Nagy L.G."/>
            <person name="Riley R."/>
            <person name="Tritt A."/>
            <person name="Adam C."/>
            <person name="Daum C."/>
            <person name="Floudas D."/>
            <person name="Sun H."/>
            <person name="Yadav J.S."/>
            <person name="Pangilinan J."/>
            <person name="Larsson K.H."/>
            <person name="Matsuura K."/>
            <person name="Barry K."/>
            <person name="Labutti K."/>
            <person name="Kuo R."/>
            <person name="Ohm R.A."/>
            <person name="Bhattacharya S.S."/>
            <person name="Shirouzu T."/>
            <person name="Yoshinaga Y."/>
            <person name="Martin F.M."/>
            <person name="Grigoriev I.V."/>
            <person name="Hibbett D.S."/>
        </authorList>
    </citation>
    <scope>NUCLEOTIDE SEQUENCE [LARGE SCALE GENOMIC DNA]</scope>
    <source>
        <strain evidence="2 3">HHB10207 ss-3</strain>
    </source>
</reference>
<dbReference type="InterPro" id="IPR029058">
    <property type="entry name" value="AB_hydrolase_fold"/>
</dbReference>
<keyword evidence="2" id="KW-0378">Hydrolase</keyword>
<dbReference type="GO" id="GO:0006629">
    <property type="term" value="P:lipid metabolic process"/>
    <property type="evidence" value="ECO:0007669"/>
    <property type="project" value="InterPro"/>
</dbReference>
<name>A0A165ZZF0_9AGAM</name>
<dbReference type="Gene3D" id="3.40.50.1820">
    <property type="entry name" value="alpha/beta hydrolase"/>
    <property type="match status" value="1"/>
</dbReference>
<evidence type="ECO:0000259" key="1">
    <source>
        <dbReference type="Pfam" id="PF01764"/>
    </source>
</evidence>
<dbReference type="SUPFAM" id="SSF53474">
    <property type="entry name" value="alpha/beta-Hydrolases"/>
    <property type="match status" value="1"/>
</dbReference>
<evidence type="ECO:0000313" key="2">
    <source>
        <dbReference type="EMBL" id="KZT34797.1"/>
    </source>
</evidence>
<dbReference type="Pfam" id="PF01764">
    <property type="entry name" value="Lipase_3"/>
    <property type="match status" value="1"/>
</dbReference>
<feature type="domain" description="Fungal lipase-type" evidence="1">
    <location>
        <begin position="167"/>
        <end position="259"/>
    </location>
</feature>
<sequence>MSSFDIYQQTFLLTFVVEALQDTKAPLAVLQAEAQSMMPKLITNWGVGPWKIVWGPTVWKHTLEHDSKTGPDNTWFIARSNVLGQDTYVLAIAGSASTYDYIHDDFGIDSVVDFNAFVASYTVPPTATPRDKVNDNGTAYVAYGTASASYTLLNVPAPVGAASAGLNIVQFLSTVSPSSQIVSAGHSLGAALAPTVAMVLKKAKQWNNLTVYATAGPTPGNGQFANQYYLAFPFIRPGPQPWQCWNKNICNSNDVVPQAWCTNPASGLNLTNIHNIYLASPLLVRLYLDGIVAVAKALLVLSEISYMPITNLVFTSDDFVVPKTRTELDHMIGVQHHDAYFDFMKLPPSVSVKAIHALAAEHGLTVKSERERNEDLPIFGLLKIFQQ</sequence>
<dbReference type="AlphaFoldDB" id="A0A165ZZF0"/>
<accession>A0A165ZZF0</accession>
<proteinExistence type="predicted"/>
<keyword evidence="3" id="KW-1185">Reference proteome</keyword>
<gene>
    <name evidence="2" type="ORF">SISSUDRAFT_244124</name>
</gene>
<protein>
    <submittedName>
        <fullName evidence="2">Alpha/beta-hydrolase</fullName>
    </submittedName>
</protein>
<evidence type="ECO:0000313" key="3">
    <source>
        <dbReference type="Proteomes" id="UP000076798"/>
    </source>
</evidence>
<dbReference type="Proteomes" id="UP000076798">
    <property type="component" value="Unassembled WGS sequence"/>
</dbReference>
<dbReference type="EMBL" id="KV428165">
    <property type="protein sequence ID" value="KZT34797.1"/>
    <property type="molecule type" value="Genomic_DNA"/>
</dbReference>
<organism evidence="2 3">
    <name type="scientific">Sistotremastrum suecicum HHB10207 ss-3</name>
    <dbReference type="NCBI Taxonomy" id="1314776"/>
    <lineage>
        <taxon>Eukaryota</taxon>
        <taxon>Fungi</taxon>
        <taxon>Dikarya</taxon>
        <taxon>Basidiomycota</taxon>
        <taxon>Agaricomycotina</taxon>
        <taxon>Agaricomycetes</taxon>
        <taxon>Sistotremastrales</taxon>
        <taxon>Sistotremastraceae</taxon>
        <taxon>Sistotremastrum</taxon>
    </lineage>
</organism>